<organism evidence="2 3">
    <name type="scientific">Aureobasidium melanogenum (strain CBS 110374)</name>
    <name type="common">Aureobasidium pullulans var. melanogenum</name>
    <dbReference type="NCBI Taxonomy" id="1043003"/>
    <lineage>
        <taxon>Eukaryota</taxon>
        <taxon>Fungi</taxon>
        <taxon>Dikarya</taxon>
        <taxon>Ascomycota</taxon>
        <taxon>Pezizomycotina</taxon>
        <taxon>Dothideomycetes</taxon>
        <taxon>Dothideomycetidae</taxon>
        <taxon>Dothideales</taxon>
        <taxon>Saccotheciaceae</taxon>
        <taxon>Aureobasidium</taxon>
    </lineage>
</organism>
<sequence length="165" mass="19434">MPTEFSLQLLLEVARDKRIKHFVKELYICCSIYQDYGSRYTTPVDPRFARANVTISSPRMLQEDENPYPRPTSAEEEATNEAVDLVHRGSFQKQLTTALQLLRITSMEIHTYWQMSYPQTSLPLVLGRSQLTQRTGRDPLEKPQSKLRRTWDYAFFLNTMDPWIW</sequence>
<proteinExistence type="predicted"/>
<feature type="region of interest" description="Disordered" evidence="1">
    <location>
        <begin position="59"/>
        <end position="79"/>
    </location>
</feature>
<dbReference type="AlphaFoldDB" id="A0A074VV46"/>
<accession>A0A074VV46</accession>
<reference evidence="2 3" key="1">
    <citation type="journal article" date="2014" name="BMC Genomics">
        <title>Genome sequencing of four Aureobasidium pullulans varieties: biotechnological potential, stress tolerance, and description of new species.</title>
        <authorList>
            <person name="Gostin Ar C."/>
            <person name="Ohm R.A."/>
            <person name="Kogej T."/>
            <person name="Sonjak S."/>
            <person name="Turk M."/>
            <person name="Zajc J."/>
            <person name="Zalar P."/>
            <person name="Grube M."/>
            <person name="Sun H."/>
            <person name="Han J."/>
            <person name="Sharma A."/>
            <person name="Chiniquy J."/>
            <person name="Ngan C.Y."/>
            <person name="Lipzen A."/>
            <person name="Barry K."/>
            <person name="Grigoriev I.V."/>
            <person name="Gunde-Cimerman N."/>
        </authorList>
    </citation>
    <scope>NUCLEOTIDE SEQUENCE [LARGE SCALE GENOMIC DNA]</scope>
    <source>
        <strain evidence="2 3">CBS 110374</strain>
    </source>
</reference>
<protein>
    <submittedName>
        <fullName evidence="2">Uncharacterized protein</fullName>
    </submittedName>
</protein>
<evidence type="ECO:0000313" key="2">
    <source>
        <dbReference type="EMBL" id="KEQ64620.1"/>
    </source>
</evidence>
<dbReference type="EMBL" id="KL584828">
    <property type="protein sequence ID" value="KEQ64620.1"/>
    <property type="molecule type" value="Genomic_DNA"/>
</dbReference>
<dbReference type="GeneID" id="63917766"/>
<dbReference type="HOGENOM" id="CLU_1610418_0_0_1"/>
<dbReference type="Proteomes" id="UP000030672">
    <property type="component" value="Unassembled WGS sequence"/>
</dbReference>
<evidence type="ECO:0000313" key="3">
    <source>
        <dbReference type="Proteomes" id="UP000030672"/>
    </source>
</evidence>
<evidence type="ECO:0000256" key="1">
    <source>
        <dbReference type="SAM" id="MobiDB-lite"/>
    </source>
</evidence>
<keyword evidence="3" id="KW-1185">Reference proteome</keyword>
<gene>
    <name evidence="2" type="ORF">M437DRAFT_64260</name>
</gene>
<name>A0A074VV46_AURM1</name>
<dbReference type="RefSeq" id="XP_040881643.1">
    <property type="nucleotide sequence ID" value="XM_041024393.1"/>
</dbReference>